<dbReference type="RefSeq" id="WP_106874224.1">
    <property type="nucleotide sequence ID" value="NZ_CP027845.1"/>
</dbReference>
<comment type="cofactor">
    <cofactor evidence="1">
        <name>Mg(2+)</name>
        <dbReference type="ChEBI" id="CHEBI:18420"/>
    </cofactor>
</comment>
<gene>
    <name evidence="12" type="ORF">phytr_4070</name>
</gene>
<feature type="compositionally biased region" description="Basic residues" evidence="9">
    <location>
        <begin position="589"/>
        <end position="605"/>
    </location>
</feature>
<feature type="domain" description="RNase E/G thioredoxin-like" evidence="11">
    <location>
        <begin position="474"/>
        <end position="558"/>
    </location>
</feature>
<keyword evidence="2" id="KW-0963">Cytoplasm</keyword>
<dbReference type="GO" id="GO:0046872">
    <property type="term" value="F:metal ion binding"/>
    <property type="evidence" value="ECO:0007669"/>
    <property type="project" value="UniProtKB-KW"/>
</dbReference>
<keyword evidence="4" id="KW-0479">Metal-binding</keyword>
<keyword evidence="5" id="KW-0255">Endonuclease</keyword>
<dbReference type="Pfam" id="PF20833">
    <property type="entry name" value="RNase_E_G_Thio"/>
    <property type="match status" value="1"/>
</dbReference>
<dbReference type="GO" id="GO:0005737">
    <property type="term" value="C:cytoplasm"/>
    <property type="evidence" value="ECO:0007669"/>
    <property type="project" value="TreeGrafter"/>
</dbReference>
<evidence type="ECO:0000256" key="1">
    <source>
        <dbReference type="ARBA" id="ARBA00001946"/>
    </source>
</evidence>
<evidence type="ECO:0000256" key="7">
    <source>
        <dbReference type="ARBA" id="ARBA00022842"/>
    </source>
</evidence>
<protein>
    <submittedName>
        <fullName evidence="12">Ribonuclease E</fullName>
    </submittedName>
</protein>
<dbReference type="Gene3D" id="3.40.1260.20">
    <property type="entry name" value="Ribonuclease E, catalytic domain"/>
    <property type="match status" value="1"/>
</dbReference>
<dbReference type="PANTHER" id="PTHR30001">
    <property type="entry name" value="RIBONUCLEASE"/>
    <property type="match status" value="1"/>
</dbReference>
<accession>A0A2P1P7W2</accession>
<dbReference type="InterPro" id="IPR004659">
    <property type="entry name" value="RNase_E/G"/>
</dbReference>
<evidence type="ECO:0000256" key="9">
    <source>
        <dbReference type="SAM" id="MobiDB-lite"/>
    </source>
</evidence>
<evidence type="ECO:0000256" key="5">
    <source>
        <dbReference type="ARBA" id="ARBA00022759"/>
    </source>
</evidence>
<dbReference type="InterPro" id="IPR012340">
    <property type="entry name" value="NA-bd_OB-fold"/>
</dbReference>
<dbReference type="EMBL" id="CP027845">
    <property type="protein sequence ID" value="AVP87358.1"/>
    <property type="molecule type" value="Genomic_DNA"/>
</dbReference>
<dbReference type="GO" id="GO:0004519">
    <property type="term" value="F:endonuclease activity"/>
    <property type="evidence" value="ECO:0007669"/>
    <property type="project" value="UniProtKB-KW"/>
</dbReference>
<dbReference type="PANTHER" id="PTHR30001:SF1">
    <property type="entry name" value="RIBONUCLEASE E_G-LIKE PROTEIN, CHLOROPLASTIC"/>
    <property type="match status" value="1"/>
</dbReference>
<evidence type="ECO:0000256" key="4">
    <source>
        <dbReference type="ARBA" id="ARBA00022723"/>
    </source>
</evidence>
<dbReference type="InterPro" id="IPR048583">
    <property type="entry name" value="RNase_E_G_thioredoxin-like"/>
</dbReference>
<dbReference type="Proteomes" id="UP000241762">
    <property type="component" value="Chromosome"/>
</dbReference>
<dbReference type="NCBIfam" id="TIGR00757">
    <property type="entry name" value="RNaseEG"/>
    <property type="match status" value="1"/>
</dbReference>
<name>A0A2P1P7W2_9RICK</name>
<dbReference type="GO" id="GO:0003723">
    <property type="term" value="F:RNA binding"/>
    <property type="evidence" value="ECO:0007669"/>
    <property type="project" value="UniProtKB-KW"/>
</dbReference>
<dbReference type="Pfam" id="PF10150">
    <property type="entry name" value="RNase_E_G"/>
    <property type="match status" value="1"/>
</dbReference>
<dbReference type="GO" id="GO:0006364">
    <property type="term" value="P:rRNA processing"/>
    <property type="evidence" value="ECO:0007669"/>
    <property type="project" value="TreeGrafter"/>
</dbReference>
<dbReference type="KEGG" id="ptc:phytr_4070"/>
<keyword evidence="13" id="KW-1185">Reference proteome</keyword>
<evidence type="ECO:0000259" key="11">
    <source>
        <dbReference type="Pfam" id="PF20833"/>
    </source>
</evidence>
<feature type="domain" description="RNA-binding protein AU-1/Ribonuclease E/G" evidence="10">
    <location>
        <begin position="189"/>
        <end position="462"/>
    </location>
</feature>
<evidence type="ECO:0000256" key="3">
    <source>
        <dbReference type="ARBA" id="ARBA00022722"/>
    </source>
</evidence>
<keyword evidence="6" id="KW-0378">Hydrolase</keyword>
<dbReference type="GO" id="GO:0016787">
    <property type="term" value="F:hydrolase activity"/>
    <property type="evidence" value="ECO:0007669"/>
    <property type="project" value="UniProtKB-KW"/>
</dbReference>
<evidence type="ECO:0000259" key="10">
    <source>
        <dbReference type="Pfam" id="PF10150"/>
    </source>
</evidence>
<keyword evidence="7" id="KW-0460">Magnesium</keyword>
<dbReference type="GO" id="GO:0004540">
    <property type="term" value="F:RNA nuclease activity"/>
    <property type="evidence" value="ECO:0007669"/>
    <property type="project" value="InterPro"/>
</dbReference>
<sequence>MKKTILVDARYPRHMRAALIDENKSIEEFEWEMPEPQIRGNIYLAKVSRIEPALQAVFITYENGKSGFMPFSEIHPDLFILPENKESAAQHEIPLPQPSENIETSDQTEENLSNDIDIEELEKKAFDDNSIKIDFETLNDEIESVRERYQNMYKKYKVQDVIEKDQILLVQAIKEPKGNKAAFFSTFISLAGKFCVLMANTPEHHGISRRIVNSEERKRLKDIIHTILEEVDDQRFSLTIRTAGVDRSLEEIRKDYEYLARMWNKINQTVAKSKAPCIVHTEECMISKIIRDMFDDRVQELIIEGHKHYKQALYFFEQILPSAASKIIEHKSNEPIFSAYEIEEQVMGLYQPIVPLPSGGYIVINPTEALTSIDVNSGKSINEKNIEETALKTNIEAAKIVAKHLRLREISGLIVVDFIDMQESKNRRIIEQVFKEALSRDRARMQVNSISNLGLMELSRQRLKPSFLESHSSMCKYCSGKGLVRSQEANSIVMLRTIAKELSNEGADVVNIFAHIDSISYIFNKKRKEIEFLENQFGVDLNLHEDHNATAESFAIEKISYKAKKAPKLEVITDNEEPAKTEEETKEKPMRKRRSNFKSRPKRKVNQTASGG</sequence>
<keyword evidence="8" id="KW-0694">RNA-binding</keyword>
<dbReference type="SUPFAM" id="SSF50249">
    <property type="entry name" value="Nucleic acid-binding proteins"/>
    <property type="match status" value="1"/>
</dbReference>
<dbReference type="Gene3D" id="2.40.50.140">
    <property type="entry name" value="Nucleic acid-binding proteins"/>
    <property type="match status" value="1"/>
</dbReference>
<evidence type="ECO:0000256" key="6">
    <source>
        <dbReference type="ARBA" id="ARBA00022801"/>
    </source>
</evidence>
<dbReference type="AlphaFoldDB" id="A0A2P1P7W2"/>
<keyword evidence="3" id="KW-0540">Nuclease</keyword>
<dbReference type="OrthoDB" id="9804278at2"/>
<feature type="compositionally biased region" description="Basic and acidic residues" evidence="9">
    <location>
        <begin position="577"/>
        <end position="588"/>
    </location>
</feature>
<organism evidence="12 13">
    <name type="scientific">Candidatus Phycorickettsia trachydisci</name>
    <dbReference type="NCBI Taxonomy" id="2115978"/>
    <lineage>
        <taxon>Bacteria</taxon>
        <taxon>Pseudomonadati</taxon>
        <taxon>Pseudomonadota</taxon>
        <taxon>Alphaproteobacteria</taxon>
        <taxon>Rickettsiales</taxon>
        <taxon>Rickettsiaceae</taxon>
        <taxon>Candidatus Phycorickettsia</taxon>
    </lineage>
</organism>
<evidence type="ECO:0000313" key="13">
    <source>
        <dbReference type="Proteomes" id="UP000241762"/>
    </source>
</evidence>
<feature type="region of interest" description="Disordered" evidence="9">
    <location>
        <begin position="570"/>
        <end position="612"/>
    </location>
</feature>
<evidence type="ECO:0000313" key="12">
    <source>
        <dbReference type="EMBL" id="AVP87358.1"/>
    </source>
</evidence>
<evidence type="ECO:0000256" key="8">
    <source>
        <dbReference type="ARBA" id="ARBA00022884"/>
    </source>
</evidence>
<dbReference type="InterPro" id="IPR019307">
    <property type="entry name" value="RNA-bd_AU-1/RNase_E/G"/>
</dbReference>
<proteinExistence type="predicted"/>
<reference evidence="12 13" key="1">
    <citation type="submission" date="2018-03" db="EMBL/GenBank/DDBJ databases">
        <title>A gene transfer event suggests a long-term partnership between eustigmatophyte algae and a novel lineage of endosymbiotic bacteria.</title>
        <authorList>
            <person name="Yurchenko T."/>
            <person name="Sevcikova T."/>
            <person name="Pribyl P."/>
            <person name="El Karkouri K."/>
            <person name="Klimes V."/>
            <person name="Amaral R."/>
            <person name="Zbrankova V."/>
            <person name="Kim E."/>
            <person name="Raoult D."/>
            <person name="Santos L.M.A."/>
            <person name="Elias M."/>
        </authorList>
    </citation>
    <scope>NUCLEOTIDE SEQUENCE [LARGE SCALE GENOMIC DNA]</scope>
    <source>
        <strain evidence="12">CCALA 838</strain>
    </source>
</reference>
<evidence type="ECO:0000256" key="2">
    <source>
        <dbReference type="ARBA" id="ARBA00022490"/>
    </source>
</evidence>